<protein>
    <submittedName>
        <fullName evidence="1">Adenylosuccinate lyase</fullName>
    </submittedName>
</protein>
<dbReference type="GO" id="GO:0016829">
    <property type="term" value="F:lyase activity"/>
    <property type="evidence" value="ECO:0007669"/>
    <property type="project" value="UniProtKB-KW"/>
</dbReference>
<dbReference type="AlphaFoldDB" id="A0A265US49"/>
<accession>A0A265US49</accession>
<sequence length="186" mass="21344">MTKDQLYRKLNEVNATRACRHQYATLVLNEPDLFRPLMEILFMVNDKTSCKAAWVFEFVCAEQLALIIPQLNYFSENITKVHLDSAVRPVSKVCLFIVEAYFSKTENSIKSNLTSSHKAQIIEACFNWMISDQKVAPKVYAMTSLFLLGKELQWVHSELVSILEKDFSSQSAGFKAKARHIMQKLT</sequence>
<reference evidence="1 2" key="1">
    <citation type="submission" date="2017-05" db="EMBL/GenBank/DDBJ databases">
        <title>The draft genome sequence of Idiomarina salinarum WNB302.</title>
        <authorList>
            <person name="Sun Y."/>
            <person name="Chen B."/>
            <person name="Du Z."/>
        </authorList>
    </citation>
    <scope>NUCLEOTIDE SEQUENCE [LARGE SCALE GENOMIC DNA]</scope>
    <source>
        <strain evidence="1 2">WNB302</strain>
    </source>
</reference>
<comment type="caution">
    <text evidence="1">The sequence shown here is derived from an EMBL/GenBank/DDBJ whole genome shotgun (WGS) entry which is preliminary data.</text>
</comment>
<keyword evidence="1" id="KW-0456">Lyase</keyword>
<keyword evidence="2" id="KW-1185">Reference proteome</keyword>
<dbReference type="Proteomes" id="UP000216840">
    <property type="component" value="Unassembled WGS sequence"/>
</dbReference>
<organism evidence="1 2">
    <name type="scientific">Winogradskyella aurantia</name>
    <dbReference type="NCBI Taxonomy" id="1915063"/>
    <lineage>
        <taxon>Bacteria</taxon>
        <taxon>Pseudomonadati</taxon>
        <taxon>Bacteroidota</taxon>
        <taxon>Flavobacteriia</taxon>
        <taxon>Flavobacteriales</taxon>
        <taxon>Flavobacteriaceae</taxon>
        <taxon>Winogradskyella</taxon>
    </lineage>
</organism>
<dbReference type="OrthoDB" id="979487at2"/>
<evidence type="ECO:0000313" key="1">
    <source>
        <dbReference type="EMBL" id="OZV68135.1"/>
    </source>
</evidence>
<evidence type="ECO:0000313" key="2">
    <source>
        <dbReference type="Proteomes" id="UP000216840"/>
    </source>
</evidence>
<name>A0A265US49_9FLAO</name>
<dbReference type="EMBL" id="NGJN01000005">
    <property type="protein sequence ID" value="OZV68135.1"/>
    <property type="molecule type" value="Genomic_DNA"/>
</dbReference>
<gene>
    <name evidence="1" type="ORF">CA834_10845</name>
</gene>
<dbReference type="RefSeq" id="WP_094968721.1">
    <property type="nucleotide sequence ID" value="NZ_NGJN01000005.1"/>
</dbReference>
<proteinExistence type="predicted"/>